<keyword evidence="2" id="KW-0418">Kinase</keyword>
<organism evidence="2 3">
    <name type="scientific">Gigaspora rosea</name>
    <dbReference type="NCBI Taxonomy" id="44941"/>
    <lineage>
        <taxon>Eukaryota</taxon>
        <taxon>Fungi</taxon>
        <taxon>Fungi incertae sedis</taxon>
        <taxon>Mucoromycota</taxon>
        <taxon>Glomeromycotina</taxon>
        <taxon>Glomeromycetes</taxon>
        <taxon>Diversisporales</taxon>
        <taxon>Gigasporaceae</taxon>
        <taxon>Gigaspora</taxon>
    </lineage>
</organism>
<proteinExistence type="predicted"/>
<feature type="domain" description="Protein kinase" evidence="1">
    <location>
        <begin position="31"/>
        <end position="289"/>
    </location>
</feature>
<dbReference type="STRING" id="44941.A0A397VTD2"/>
<dbReference type="PROSITE" id="PS50011">
    <property type="entry name" value="PROTEIN_KINASE_DOM"/>
    <property type="match status" value="2"/>
</dbReference>
<sequence length="583" mass="67583">MENPSIEASGIKWLEDAISEGHITSIDYNEFGNKETIIEGRNSLIYKSEWTNCGMIVALKSLRFAIEGKDVKAFVKELQLLQRVCYYPKINHFYGVTKDPFGCYMMILQFAKDGNLRDYLNNNFPKLLWKDKYFIAGEIAEGLLFLHNNKIIHRNLHPKNILVHENKIMISDFSSSKLTISELSNSNSAVDGMPSFMDPQCFKDLNYKRTTKTDIYSYGVVLWEISSGRKPFHNLKRIQIAIQIHKGTRETPIEGTPPEYVELYKRCWDEEPDNRPEIEEIIKFFNPYIAKPIDTHVNTDNSSGGFLEEAISEETIDFYNYDQFNEHKMIMEDEFSSVYVSKWKARELTITLKHIRVHNKYFDKKIVKELQFLQNAVHPNIVKFYGITKDPSSNYFVMILQSIEEGCLSEYLKKNFSELQWSRKLGIAIDIAEGLEYLHKNDIAHLDLNSKIILVCKETMVIAGFGIPEHANNTSFPTSVVRGMPAYIEPQCLKDQHYERDMRSDIYSLGIILWEISSGQPPFKSFQSIYQIIIHVEDGGREEPVDGTNPEYVKLYKLCWDEDPTKRPDIKSVLENLKSLTKN</sequence>
<dbReference type="Gene3D" id="1.10.510.10">
    <property type="entry name" value="Transferase(Phosphotransferase) domain 1"/>
    <property type="match status" value="2"/>
</dbReference>
<evidence type="ECO:0000313" key="3">
    <source>
        <dbReference type="Proteomes" id="UP000266673"/>
    </source>
</evidence>
<keyword evidence="2" id="KW-0808">Transferase</keyword>
<dbReference type="InterPro" id="IPR001245">
    <property type="entry name" value="Ser-Thr/Tyr_kinase_cat_dom"/>
</dbReference>
<name>A0A397VTD2_9GLOM</name>
<evidence type="ECO:0000259" key="1">
    <source>
        <dbReference type="PROSITE" id="PS50011"/>
    </source>
</evidence>
<dbReference type="InterPro" id="IPR011009">
    <property type="entry name" value="Kinase-like_dom_sf"/>
</dbReference>
<evidence type="ECO:0000313" key="2">
    <source>
        <dbReference type="EMBL" id="RIB25825.1"/>
    </source>
</evidence>
<dbReference type="SUPFAM" id="SSF56112">
    <property type="entry name" value="Protein kinase-like (PK-like)"/>
    <property type="match status" value="2"/>
</dbReference>
<dbReference type="GO" id="GO:0004674">
    <property type="term" value="F:protein serine/threonine kinase activity"/>
    <property type="evidence" value="ECO:0007669"/>
    <property type="project" value="TreeGrafter"/>
</dbReference>
<dbReference type="GO" id="GO:0005524">
    <property type="term" value="F:ATP binding"/>
    <property type="evidence" value="ECO:0007669"/>
    <property type="project" value="InterPro"/>
</dbReference>
<comment type="caution">
    <text evidence="2">The sequence shown here is derived from an EMBL/GenBank/DDBJ whole genome shotgun (WGS) entry which is preliminary data.</text>
</comment>
<dbReference type="InterPro" id="IPR000719">
    <property type="entry name" value="Prot_kinase_dom"/>
</dbReference>
<accession>A0A397VTD2</accession>
<gene>
    <name evidence="2" type="ORF">C2G38_2165081</name>
</gene>
<dbReference type="InterPro" id="IPR051681">
    <property type="entry name" value="Ser/Thr_Kinases-Pseudokinases"/>
</dbReference>
<keyword evidence="3" id="KW-1185">Reference proteome</keyword>
<dbReference type="OrthoDB" id="6718656at2759"/>
<reference evidence="2 3" key="1">
    <citation type="submission" date="2018-06" db="EMBL/GenBank/DDBJ databases">
        <title>Comparative genomics reveals the genomic features of Rhizophagus irregularis, R. cerebriforme, R. diaphanum and Gigaspora rosea, and their symbiotic lifestyle signature.</title>
        <authorList>
            <person name="Morin E."/>
            <person name="San Clemente H."/>
            <person name="Chen E.C.H."/>
            <person name="De La Providencia I."/>
            <person name="Hainaut M."/>
            <person name="Kuo A."/>
            <person name="Kohler A."/>
            <person name="Murat C."/>
            <person name="Tang N."/>
            <person name="Roy S."/>
            <person name="Loubradou J."/>
            <person name="Henrissat B."/>
            <person name="Grigoriev I.V."/>
            <person name="Corradi N."/>
            <person name="Roux C."/>
            <person name="Martin F.M."/>
        </authorList>
    </citation>
    <scope>NUCLEOTIDE SEQUENCE [LARGE SCALE GENOMIC DNA]</scope>
    <source>
        <strain evidence="2 3">DAOM 194757</strain>
    </source>
</reference>
<dbReference type="Pfam" id="PF07714">
    <property type="entry name" value="PK_Tyr_Ser-Thr"/>
    <property type="match status" value="2"/>
</dbReference>
<feature type="domain" description="Protein kinase" evidence="1">
    <location>
        <begin position="324"/>
        <end position="580"/>
    </location>
</feature>
<dbReference type="EMBL" id="QKWP01000161">
    <property type="protein sequence ID" value="RIB25825.1"/>
    <property type="molecule type" value="Genomic_DNA"/>
</dbReference>
<dbReference type="PRINTS" id="PR00109">
    <property type="entry name" value="TYRKINASE"/>
</dbReference>
<dbReference type="PANTHER" id="PTHR44329">
    <property type="entry name" value="SERINE/THREONINE-PROTEIN KINASE TNNI3K-RELATED"/>
    <property type="match status" value="1"/>
</dbReference>
<dbReference type="AlphaFoldDB" id="A0A397VTD2"/>
<dbReference type="Proteomes" id="UP000266673">
    <property type="component" value="Unassembled WGS sequence"/>
</dbReference>
<protein>
    <submittedName>
        <fullName evidence="2">Kinase-like domain-containing protein</fullName>
    </submittedName>
</protein>